<dbReference type="GO" id="GO:0003700">
    <property type="term" value="F:DNA-binding transcription factor activity"/>
    <property type="evidence" value="ECO:0007669"/>
    <property type="project" value="InterPro"/>
</dbReference>
<sequence length="319" mass="36123">MKLYCGVRESNVDYRPETGGPQWQVISAELRPGMLCVASRLDAAKSGSFDFEIENPPVHFGGILHGSNRCSYSSGQLKGHEVVRTGGDNGIVCLPKTTGRVECAPGEDACVVTVLVSPNVLRHYLDDAKEQTPQPLRRVLRPYPEQLLWRGRRNARKTYLLGALLETLRHRPAWRLMQESMALELVALQLEECREEQRHPPTPPRISKGDEERLREAKRLLLLDLEHPPSISQLARLAGLSEKKLKAGFPVLFGDTVYGCFRAHRLNHARRLIEEDRLSVSEVAYSIGYLNLSHFSQAFRVRFGMNPSELLRRRSEKLP</sequence>
<proteinExistence type="predicted"/>
<dbReference type="PROSITE" id="PS01124">
    <property type="entry name" value="HTH_ARAC_FAMILY_2"/>
    <property type="match status" value="1"/>
</dbReference>
<name>A0A238XU01_9BACT</name>
<dbReference type="InterPro" id="IPR020449">
    <property type="entry name" value="Tscrpt_reg_AraC-type_HTH"/>
</dbReference>
<evidence type="ECO:0000313" key="6">
    <source>
        <dbReference type="Proteomes" id="UP000198324"/>
    </source>
</evidence>
<keyword evidence="6" id="KW-1185">Reference proteome</keyword>
<dbReference type="Proteomes" id="UP000198324">
    <property type="component" value="Unassembled WGS sequence"/>
</dbReference>
<evidence type="ECO:0000256" key="3">
    <source>
        <dbReference type="ARBA" id="ARBA00023163"/>
    </source>
</evidence>
<dbReference type="AlphaFoldDB" id="A0A238XU01"/>
<evidence type="ECO:0000259" key="4">
    <source>
        <dbReference type="PROSITE" id="PS01124"/>
    </source>
</evidence>
<dbReference type="PANTHER" id="PTHR47893">
    <property type="entry name" value="REGULATORY PROTEIN PCHR"/>
    <property type="match status" value="1"/>
</dbReference>
<evidence type="ECO:0000313" key="5">
    <source>
        <dbReference type="EMBL" id="SNR61991.1"/>
    </source>
</evidence>
<dbReference type="SMART" id="SM00342">
    <property type="entry name" value="HTH_ARAC"/>
    <property type="match status" value="1"/>
</dbReference>
<accession>A0A238XU01</accession>
<reference evidence="5 6" key="1">
    <citation type="submission" date="2017-06" db="EMBL/GenBank/DDBJ databases">
        <authorList>
            <person name="Kim H.J."/>
            <person name="Triplett B.A."/>
        </authorList>
    </citation>
    <scope>NUCLEOTIDE SEQUENCE [LARGE SCALE GENOMIC DNA]</scope>
    <source>
        <strain evidence="5 6">DSM 13116</strain>
    </source>
</reference>
<keyword evidence="3" id="KW-0804">Transcription</keyword>
<protein>
    <submittedName>
        <fullName evidence="5">AraC-type DNA-binding protein</fullName>
    </submittedName>
</protein>
<dbReference type="EMBL" id="FZOC01000001">
    <property type="protein sequence ID" value="SNR61991.1"/>
    <property type="molecule type" value="Genomic_DNA"/>
</dbReference>
<organism evidence="5 6">
    <name type="scientific">Humidesulfovibrio mexicanus</name>
    <dbReference type="NCBI Taxonomy" id="147047"/>
    <lineage>
        <taxon>Bacteria</taxon>
        <taxon>Pseudomonadati</taxon>
        <taxon>Thermodesulfobacteriota</taxon>
        <taxon>Desulfovibrionia</taxon>
        <taxon>Desulfovibrionales</taxon>
        <taxon>Desulfovibrionaceae</taxon>
        <taxon>Humidesulfovibrio</taxon>
    </lineage>
</organism>
<dbReference type="InterPro" id="IPR018060">
    <property type="entry name" value="HTH_AraC"/>
</dbReference>
<evidence type="ECO:0000256" key="1">
    <source>
        <dbReference type="ARBA" id="ARBA00023015"/>
    </source>
</evidence>
<gene>
    <name evidence="5" type="ORF">SAMN04488503_0410</name>
</gene>
<dbReference type="SUPFAM" id="SSF46689">
    <property type="entry name" value="Homeodomain-like"/>
    <property type="match status" value="1"/>
</dbReference>
<dbReference type="InterPro" id="IPR009057">
    <property type="entry name" value="Homeodomain-like_sf"/>
</dbReference>
<feature type="domain" description="HTH araC/xylS-type" evidence="4">
    <location>
        <begin position="215"/>
        <end position="313"/>
    </location>
</feature>
<dbReference type="Pfam" id="PF12833">
    <property type="entry name" value="HTH_18"/>
    <property type="match status" value="1"/>
</dbReference>
<dbReference type="RefSeq" id="WP_089271197.1">
    <property type="nucleotide sequence ID" value="NZ_FZOC01000001.1"/>
</dbReference>
<dbReference type="GO" id="GO:0043565">
    <property type="term" value="F:sequence-specific DNA binding"/>
    <property type="evidence" value="ECO:0007669"/>
    <property type="project" value="InterPro"/>
</dbReference>
<evidence type="ECO:0000256" key="2">
    <source>
        <dbReference type="ARBA" id="ARBA00023125"/>
    </source>
</evidence>
<keyword evidence="2 5" id="KW-0238">DNA-binding</keyword>
<keyword evidence="1" id="KW-0805">Transcription regulation</keyword>
<dbReference type="InterPro" id="IPR053142">
    <property type="entry name" value="PchR_regulatory_protein"/>
</dbReference>
<dbReference type="PRINTS" id="PR00032">
    <property type="entry name" value="HTHARAC"/>
</dbReference>
<dbReference type="OrthoDB" id="5447471at2"/>
<dbReference type="PANTHER" id="PTHR47893:SF1">
    <property type="entry name" value="REGULATORY PROTEIN PCHR"/>
    <property type="match status" value="1"/>
</dbReference>
<dbReference type="Gene3D" id="1.10.10.60">
    <property type="entry name" value="Homeodomain-like"/>
    <property type="match status" value="1"/>
</dbReference>